<dbReference type="PANTHER" id="PTHR30146:SF109">
    <property type="entry name" value="HTH-TYPE TRANSCRIPTIONAL REGULATOR GALS"/>
    <property type="match status" value="1"/>
</dbReference>
<dbReference type="SUPFAM" id="SSF53822">
    <property type="entry name" value="Periplasmic binding protein-like I"/>
    <property type="match status" value="1"/>
</dbReference>
<dbReference type="InterPro" id="IPR000843">
    <property type="entry name" value="HTH_LacI"/>
</dbReference>
<dbReference type="GO" id="GO:0003700">
    <property type="term" value="F:DNA-binding transcription factor activity"/>
    <property type="evidence" value="ECO:0007669"/>
    <property type="project" value="TreeGrafter"/>
</dbReference>
<dbReference type="PRINTS" id="PR00036">
    <property type="entry name" value="HTHLACI"/>
</dbReference>
<evidence type="ECO:0000256" key="2">
    <source>
        <dbReference type="ARBA" id="ARBA00023125"/>
    </source>
</evidence>
<dbReference type="EMBL" id="CP042304">
    <property type="protein sequence ID" value="QDZ09903.1"/>
    <property type="molecule type" value="Genomic_DNA"/>
</dbReference>
<evidence type="ECO:0000259" key="4">
    <source>
        <dbReference type="PROSITE" id="PS50932"/>
    </source>
</evidence>
<accession>A0A5B8LP12</accession>
<keyword evidence="3" id="KW-0804">Transcription</keyword>
<organism evidence="5 6">
    <name type="scientific">Devosia ginsengisoli</name>
    <dbReference type="NCBI Taxonomy" id="400770"/>
    <lineage>
        <taxon>Bacteria</taxon>
        <taxon>Pseudomonadati</taxon>
        <taxon>Pseudomonadota</taxon>
        <taxon>Alphaproteobacteria</taxon>
        <taxon>Hyphomicrobiales</taxon>
        <taxon>Devosiaceae</taxon>
        <taxon>Devosia</taxon>
    </lineage>
</organism>
<keyword evidence="2" id="KW-0238">DNA-binding</keyword>
<dbReference type="Proteomes" id="UP000315364">
    <property type="component" value="Chromosome"/>
</dbReference>
<protein>
    <submittedName>
        <fullName evidence="5">LacI family transcriptional regulator</fullName>
    </submittedName>
</protein>
<proteinExistence type="predicted"/>
<keyword evidence="6" id="KW-1185">Reference proteome</keyword>
<dbReference type="Gene3D" id="3.40.50.2300">
    <property type="match status" value="2"/>
</dbReference>
<dbReference type="Pfam" id="PF00356">
    <property type="entry name" value="LacI"/>
    <property type="match status" value="1"/>
</dbReference>
<dbReference type="CDD" id="cd01392">
    <property type="entry name" value="HTH_LacI"/>
    <property type="match status" value="1"/>
</dbReference>
<dbReference type="GO" id="GO:0000976">
    <property type="term" value="F:transcription cis-regulatory region binding"/>
    <property type="evidence" value="ECO:0007669"/>
    <property type="project" value="TreeGrafter"/>
</dbReference>
<dbReference type="CDD" id="cd06267">
    <property type="entry name" value="PBP1_LacI_sugar_binding-like"/>
    <property type="match status" value="1"/>
</dbReference>
<dbReference type="InterPro" id="IPR046335">
    <property type="entry name" value="LacI/GalR-like_sensor"/>
</dbReference>
<dbReference type="SMART" id="SM00354">
    <property type="entry name" value="HTH_LACI"/>
    <property type="match status" value="1"/>
</dbReference>
<dbReference type="PANTHER" id="PTHR30146">
    <property type="entry name" value="LACI-RELATED TRANSCRIPTIONAL REPRESSOR"/>
    <property type="match status" value="1"/>
</dbReference>
<keyword evidence="1" id="KW-0805">Transcription regulation</keyword>
<reference evidence="5 6" key="1">
    <citation type="submission" date="2019-07" db="EMBL/GenBank/DDBJ databases">
        <title>Full genome sequence of Devosia sp. Gsoil 520.</title>
        <authorList>
            <person name="Im W.-T."/>
        </authorList>
    </citation>
    <scope>NUCLEOTIDE SEQUENCE [LARGE SCALE GENOMIC DNA]</scope>
    <source>
        <strain evidence="5 6">Gsoil 520</strain>
    </source>
</reference>
<dbReference type="InterPro" id="IPR010982">
    <property type="entry name" value="Lambda_DNA-bd_dom_sf"/>
</dbReference>
<evidence type="ECO:0000313" key="5">
    <source>
        <dbReference type="EMBL" id="QDZ09903.1"/>
    </source>
</evidence>
<evidence type="ECO:0000256" key="3">
    <source>
        <dbReference type="ARBA" id="ARBA00023163"/>
    </source>
</evidence>
<dbReference type="Gene3D" id="1.10.260.40">
    <property type="entry name" value="lambda repressor-like DNA-binding domains"/>
    <property type="match status" value="1"/>
</dbReference>
<dbReference type="InterPro" id="IPR028082">
    <property type="entry name" value="Peripla_BP_I"/>
</dbReference>
<dbReference type="AlphaFoldDB" id="A0A5B8LP12"/>
<dbReference type="OrthoDB" id="7946617at2"/>
<dbReference type="KEGG" id="dea:FPZ08_03580"/>
<evidence type="ECO:0000313" key="6">
    <source>
        <dbReference type="Proteomes" id="UP000315364"/>
    </source>
</evidence>
<name>A0A5B8LP12_9HYPH</name>
<gene>
    <name evidence="5" type="ORF">FPZ08_03580</name>
</gene>
<dbReference type="PROSITE" id="PS00356">
    <property type="entry name" value="HTH_LACI_1"/>
    <property type="match status" value="1"/>
</dbReference>
<sequence>MVTIKDVARLANVSIATVSRVVNNYAHVRPAVREAVTKAIAELGYRPNGLASSFRTQQSNIVGVLLRQQRTPFSSALAYAIENTMFDQGYRVLLCSTNGDADREEAYLNTMLEMRVQGVIIRPSAATARTIKQVNLLRDRGIAVSFVDMKPKIAAVSSVVCDNFSGGYQGMRHLIELGHRRIGVAAGIVAQKGGAADVGSERARGIRQAAADLATDVEIIWSPPFDIASFEIGREIGDTMIRANPGMTAIFATTDMLAIGVMHSAHALGLDLPTDLSILGYDGIMESAVTFPTLSTIAQPIHEMGQLAATTLIDHMTGVSKSPRQVVLENTLIHRASTIPLP</sequence>
<dbReference type="RefSeq" id="WP_146288711.1">
    <property type="nucleotide sequence ID" value="NZ_CP042304.1"/>
</dbReference>
<dbReference type="SUPFAM" id="SSF47413">
    <property type="entry name" value="lambda repressor-like DNA-binding domains"/>
    <property type="match status" value="1"/>
</dbReference>
<dbReference type="PROSITE" id="PS50932">
    <property type="entry name" value="HTH_LACI_2"/>
    <property type="match status" value="1"/>
</dbReference>
<dbReference type="Pfam" id="PF13377">
    <property type="entry name" value="Peripla_BP_3"/>
    <property type="match status" value="1"/>
</dbReference>
<evidence type="ECO:0000256" key="1">
    <source>
        <dbReference type="ARBA" id="ARBA00023015"/>
    </source>
</evidence>
<feature type="domain" description="HTH lacI-type" evidence="4">
    <location>
        <begin position="2"/>
        <end position="56"/>
    </location>
</feature>